<dbReference type="AlphaFoldDB" id="A0A2N7VWS1"/>
<dbReference type="EMBL" id="PNYA01000005">
    <property type="protein sequence ID" value="PMS21588.1"/>
    <property type="molecule type" value="Genomic_DNA"/>
</dbReference>
<dbReference type="InterPro" id="IPR003684">
    <property type="entry name" value="Porin_alphabac"/>
</dbReference>
<sequence length="475" mass="50815">MMCFALAGLTVAPAAHADQLSQLEAEIHDLSAQIAQLKATQAQQAATQANQAKQLAQPVAVAQAPGVELTPMKAEQLSASAEYVRRGTMPHSFIVPGTNTSLSIGGFINFQGIYDPTENLGPKFAIGNLDPKGSNARAQSEHTFHFQDKVSRLVVGTSTPSPYGNITTNFGLDFYGFTSGGDNNQALQNNSWGARIVTAYGTIGPFLVGMANSNFIDDPDSLESFDNAGPAGLPAARTPQIRYTMHLGKGGALSFALENPQTGYQDTRDNIEANTKTNPLPDLSVKYEREGDWGHFQVSGLARELGFTDQNGARKTKFGAAALMGVTFNLPHSKDNFGGQLWYGAVGRYLPDDFGANVASVLAINNGTTAAPTGATDVEVQPDAGAELFFQHWWTPKLRSNLGLGYNHQRLASFLPADPTNAVTTKTAHINLIYRPVPTVDVGLEAMYGQKTFQSGTGLGTQSAWRMEAGGIWHF</sequence>
<keyword evidence="2" id="KW-0813">Transport</keyword>
<comment type="similarity">
    <text evidence="1">Belongs to the alphaproteobacteria porin family.</text>
</comment>
<reference evidence="6 7" key="1">
    <citation type="submission" date="2018-01" db="EMBL/GenBank/DDBJ databases">
        <title>Whole genome analyses suggest that Burkholderia sensu lato contains two further novel genera in the rhizoxinica-symbiotica group Mycetohabitans gen. nov., and Trinickia gen. nov.: implications for the evolution of diazotrophy and nodulation in the Burkholderiaceae.</title>
        <authorList>
            <person name="Estrada-de los Santos P."/>
            <person name="Palmer M."/>
            <person name="Chavez-Ramirez B."/>
            <person name="Beukes C."/>
            <person name="Steenkamp E.T."/>
            <person name="Hirsch A.M."/>
            <person name="Manyaka P."/>
            <person name="Maluk M."/>
            <person name="Lafos M."/>
            <person name="Crook M."/>
            <person name="Gross E."/>
            <person name="Simon M.F."/>
            <person name="Bueno dos Reis Junior F."/>
            <person name="Poole P.S."/>
            <person name="Venter S.N."/>
            <person name="James E.K."/>
        </authorList>
    </citation>
    <scope>NUCLEOTIDE SEQUENCE [LARGE SCALE GENOMIC DNA]</scope>
    <source>
        <strain evidence="6 7">GIMN1.004</strain>
    </source>
</reference>
<evidence type="ECO:0008006" key="8">
    <source>
        <dbReference type="Google" id="ProtNLM"/>
    </source>
</evidence>
<keyword evidence="3" id="KW-0406">Ion transport</keyword>
<dbReference type="OrthoDB" id="190887at2"/>
<organism evidence="6 7">
    <name type="scientific">Trinickia dabaoshanensis</name>
    <dbReference type="NCBI Taxonomy" id="564714"/>
    <lineage>
        <taxon>Bacteria</taxon>
        <taxon>Pseudomonadati</taxon>
        <taxon>Pseudomonadota</taxon>
        <taxon>Betaproteobacteria</taxon>
        <taxon>Burkholderiales</taxon>
        <taxon>Burkholderiaceae</taxon>
        <taxon>Trinickia</taxon>
    </lineage>
</organism>
<dbReference type="Proteomes" id="UP000235616">
    <property type="component" value="Unassembled WGS sequence"/>
</dbReference>
<dbReference type="SUPFAM" id="SSF56935">
    <property type="entry name" value="Porins"/>
    <property type="match status" value="1"/>
</dbReference>
<dbReference type="GO" id="GO:0046930">
    <property type="term" value="C:pore complex"/>
    <property type="evidence" value="ECO:0007669"/>
    <property type="project" value="UniProtKB-KW"/>
</dbReference>
<keyword evidence="3" id="KW-0812">Transmembrane</keyword>
<feature type="signal peptide" evidence="5">
    <location>
        <begin position="1"/>
        <end position="17"/>
    </location>
</feature>
<gene>
    <name evidence="6" type="ORF">C0Z18_06910</name>
</gene>
<evidence type="ECO:0000256" key="4">
    <source>
        <dbReference type="ARBA" id="ARBA00023136"/>
    </source>
</evidence>
<dbReference type="GO" id="GO:0015288">
    <property type="term" value="F:porin activity"/>
    <property type="evidence" value="ECO:0007669"/>
    <property type="project" value="UniProtKB-KW"/>
</dbReference>
<evidence type="ECO:0000313" key="6">
    <source>
        <dbReference type="EMBL" id="PMS21588.1"/>
    </source>
</evidence>
<evidence type="ECO:0000256" key="2">
    <source>
        <dbReference type="ARBA" id="ARBA00022448"/>
    </source>
</evidence>
<name>A0A2N7VWS1_9BURK</name>
<keyword evidence="5" id="KW-0732">Signal</keyword>
<keyword evidence="7" id="KW-1185">Reference proteome</keyword>
<dbReference type="Pfam" id="PF02530">
    <property type="entry name" value="Porin_2"/>
    <property type="match status" value="1"/>
</dbReference>
<evidence type="ECO:0000256" key="3">
    <source>
        <dbReference type="ARBA" id="ARBA00023114"/>
    </source>
</evidence>
<proteinExistence type="inferred from homology"/>
<keyword evidence="4" id="KW-0472">Membrane</keyword>
<feature type="chain" id="PRO_5014938107" description="Porin" evidence="5">
    <location>
        <begin position="18"/>
        <end position="475"/>
    </location>
</feature>
<accession>A0A2N7VWS1</accession>
<keyword evidence="3" id="KW-0626">Porin</keyword>
<evidence type="ECO:0000256" key="5">
    <source>
        <dbReference type="SAM" id="SignalP"/>
    </source>
</evidence>
<comment type="caution">
    <text evidence="6">The sequence shown here is derived from an EMBL/GenBank/DDBJ whole genome shotgun (WGS) entry which is preliminary data.</text>
</comment>
<protein>
    <recommendedName>
        <fullName evidence="8">Porin</fullName>
    </recommendedName>
</protein>
<evidence type="ECO:0000256" key="1">
    <source>
        <dbReference type="ARBA" id="ARBA00009521"/>
    </source>
</evidence>
<evidence type="ECO:0000313" key="7">
    <source>
        <dbReference type="Proteomes" id="UP000235616"/>
    </source>
</evidence>